<dbReference type="GO" id="GO:0006508">
    <property type="term" value="P:proteolysis"/>
    <property type="evidence" value="ECO:0007669"/>
    <property type="project" value="UniProtKB-KW"/>
</dbReference>
<evidence type="ECO:0000313" key="8">
    <source>
        <dbReference type="Proteomes" id="UP000014760"/>
    </source>
</evidence>
<dbReference type="CDD" id="cd03145">
    <property type="entry name" value="GAT1_cyanophycinase"/>
    <property type="match status" value="1"/>
</dbReference>
<keyword evidence="8" id="KW-1185">Reference proteome</keyword>
<protein>
    <recommendedName>
        <fullName evidence="9">Cyanophycinase</fullName>
    </recommendedName>
</protein>
<dbReference type="EMBL" id="AMQN01014202">
    <property type="status" value="NOT_ANNOTATED_CDS"/>
    <property type="molecule type" value="Genomic_DNA"/>
</dbReference>
<evidence type="ECO:0008006" key="9">
    <source>
        <dbReference type="Google" id="ProtNLM"/>
    </source>
</evidence>
<dbReference type="OrthoDB" id="4666063at2759"/>
<reference evidence="6 8" key="2">
    <citation type="journal article" date="2013" name="Nature">
        <title>Insights into bilaterian evolution from three spiralian genomes.</title>
        <authorList>
            <person name="Simakov O."/>
            <person name="Marletaz F."/>
            <person name="Cho S.J."/>
            <person name="Edsinger-Gonzales E."/>
            <person name="Havlak P."/>
            <person name="Hellsten U."/>
            <person name="Kuo D.H."/>
            <person name="Larsson T."/>
            <person name="Lv J."/>
            <person name="Arendt D."/>
            <person name="Savage R."/>
            <person name="Osoegawa K."/>
            <person name="de Jong P."/>
            <person name="Grimwood J."/>
            <person name="Chapman J.A."/>
            <person name="Shapiro H."/>
            <person name="Aerts A."/>
            <person name="Otillar R.P."/>
            <person name="Terry A.Y."/>
            <person name="Boore J.L."/>
            <person name="Grigoriev I.V."/>
            <person name="Lindberg D.R."/>
            <person name="Seaver E.C."/>
            <person name="Weisblat D.A."/>
            <person name="Putnam N.H."/>
            <person name="Rokhsar D.S."/>
        </authorList>
    </citation>
    <scope>NUCLEOTIDE SEQUENCE</scope>
    <source>
        <strain evidence="6 8">I ESC-2004</strain>
    </source>
</reference>
<feature type="signal peptide" evidence="5">
    <location>
        <begin position="1"/>
        <end position="17"/>
    </location>
</feature>
<dbReference type="Gene3D" id="3.40.50.880">
    <property type="match status" value="1"/>
</dbReference>
<keyword evidence="3" id="KW-0378">Hydrolase</keyword>
<dbReference type="InterPro" id="IPR029062">
    <property type="entry name" value="Class_I_gatase-like"/>
</dbReference>
<dbReference type="GO" id="GO:0008236">
    <property type="term" value="F:serine-type peptidase activity"/>
    <property type="evidence" value="ECO:0007669"/>
    <property type="project" value="UniProtKB-KW"/>
</dbReference>
<sequence>MNALLIFTFLLPLRGLCEKLVLVGGGLSDDNEEIWGTFLDLAGGASSASIGIITAASADPQDSYDYYEDLLLKRYDVNEVYWIPIHVGNTEANEDPVVIANIGRMTGFFAGGGDQARILESFYNNGEESSALVKIKEMYFSEEAVMGGTSAGAAVVGSAPMIMGGMSYEALRYGAFPEGEEGGPDDLIYEPGGGIGLLDSHIVDSHYSERGREGRLARLVWDTRNLPNGVQFGIGVDEDTAFVITGDSLQTQAGEVFGRAGVMLIDVTNAVQDPDAAYFRLDDVRLHYMTHGDHIRMRTHFITFDDSWKSNLAGDEEYDRALTTDKIFDGTRSSSFPEFQRVARSIFDSRLDDSTEGQTEESAPKFEVFFHTEAESEGWGGYSPLHGGWEISYHALWCSIYDLSTKKDNLK</sequence>
<evidence type="ECO:0000313" key="7">
    <source>
        <dbReference type="EnsemblMetazoa" id="CapteP193384"/>
    </source>
</evidence>
<dbReference type="HOGENOM" id="CLU_053928_1_0_1"/>
<organism evidence="6">
    <name type="scientific">Capitella teleta</name>
    <name type="common">Polychaete worm</name>
    <dbReference type="NCBI Taxonomy" id="283909"/>
    <lineage>
        <taxon>Eukaryota</taxon>
        <taxon>Metazoa</taxon>
        <taxon>Spiralia</taxon>
        <taxon>Lophotrochozoa</taxon>
        <taxon>Annelida</taxon>
        <taxon>Polychaeta</taxon>
        <taxon>Sedentaria</taxon>
        <taxon>Scolecida</taxon>
        <taxon>Capitellidae</taxon>
        <taxon>Capitella</taxon>
    </lineage>
</organism>
<reference evidence="7" key="3">
    <citation type="submission" date="2015-06" db="UniProtKB">
        <authorList>
            <consortium name="EnsemblMetazoa"/>
        </authorList>
    </citation>
    <scope>IDENTIFICATION</scope>
</reference>
<reference evidence="8" key="1">
    <citation type="submission" date="2012-12" db="EMBL/GenBank/DDBJ databases">
        <authorList>
            <person name="Hellsten U."/>
            <person name="Grimwood J."/>
            <person name="Chapman J.A."/>
            <person name="Shapiro H."/>
            <person name="Aerts A."/>
            <person name="Otillar R.P."/>
            <person name="Terry A.Y."/>
            <person name="Boore J.L."/>
            <person name="Simakov O."/>
            <person name="Marletaz F."/>
            <person name="Cho S.-J."/>
            <person name="Edsinger-Gonzales E."/>
            <person name="Havlak P."/>
            <person name="Kuo D.-H."/>
            <person name="Larsson T."/>
            <person name="Lv J."/>
            <person name="Arendt D."/>
            <person name="Savage R."/>
            <person name="Osoegawa K."/>
            <person name="de Jong P."/>
            <person name="Lindberg D.R."/>
            <person name="Seaver E.C."/>
            <person name="Weisblat D.A."/>
            <person name="Putnam N.H."/>
            <person name="Grigoriev I.V."/>
            <person name="Rokhsar D.S."/>
        </authorList>
    </citation>
    <scope>NUCLEOTIDE SEQUENCE</scope>
    <source>
        <strain evidence="8">I ESC-2004</strain>
    </source>
</reference>
<gene>
    <name evidence="6" type="ORF">CAPTEDRAFT_193384</name>
</gene>
<keyword evidence="4" id="KW-0720">Serine protease</keyword>
<feature type="chain" id="PRO_5008786826" description="Cyanophycinase" evidence="5">
    <location>
        <begin position="18"/>
        <end position="411"/>
    </location>
</feature>
<dbReference type="Proteomes" id="UP000014760">
    <property type="component" value="Unassembled WGS sequence"/>
</dbReference>
<evidence type="ECO:0000256" key="5">
    <source>
        <dbReference type="SAM" id="SignalP"/>
    </source>
</evidence>
<keyword evidence="5" id="KW-0732">Signal</keyword>
<dbReference type="PANTHER" id="PTHR36175">
    <property type="entry name" value="CYANOPHYCINASE"/>
    <property type="match status" value="1"/>
</dbReference>
<accession>R7TB49</accession>
<evidence type="ECO:0000256" key="3">
    <source>
        <dbReference type="ARBA" id="ARBA00022801"/>
    </source>
</evidence>
<evidence type="ECO:0000313" key="6">
    <source>
        <dbReference type="EMBL" id="ELT90727.1"/>
    </source>
</evidence>
<dbReference type="AlphaFoldDB" id="R7TB49"/>
<dbReference type="PANTHER" id="PTHR36175:SF1">
    <property type="entry name" value="CYANOPHYCINASE"/>
    <property type="match status" value="1"/>
</dbReference>
<comment type="similarity">
    <text evidence="1">Belongs to the peptidase S51 family.</text>
</comment>
<evidence type="ECO:0000256" key="1">
    <source>
        <dbReference type="ARBA" id="ARBA00006534"/>
    </source>
</evidence>
<name>R7TB49_CAPTE</name>
<keyword evidence="2" id="KW-0645">Protease</keyword>
<dbReference type="OMA" id="HENYDHA"/>
<dbReference type="EnsemblMetazoa" id="CapteT193384">
    <property type="protein sequence ID" value="CapteP193384"/>
    <property type="gene ID" value="CapteG193384"/>
</dbReference>
<dbReference type="Pfam" id="PF03575">
    <property type="entry name" value="Peptidase_S51"/>
    <property type="match status" value="1"/>
</dbReference>
<proteinExistence type="inferred from homology"/>
<evidence type="ECO:0000256" key="2">
    <source>
        <dbReference type="ARBA" id="ARBA00022670"/>
    </source>
</evidence>
<dbReference type="InterPro" id="IPR005320">
    <property type="entry name" value="Peptidase_S51"/>
</dbReference>
<dbReference type="EMBL" id="KB310797">
    <property type="protein sequence ID" value="ELT90727.1"/>
    <property type="molecule type" value="Genomic_DNA"/>
</dbReference>
<evidence type="ECO:0000256" key="4">
    <source>
        <dbReference type="ARBA" id="ARBA00022825"/>
    </source>
</evidence>